<dbReference type="Gene3D" id="3.40.430.10">
    <property type="entry name" value="Dihydrofolate Reductase, subunit A"/>
    <property type="match status" value="1"/>
</dbReference>
<evidence type="ECO:0000256" key="15">
    <source>
        <dbReference type="PIRSR" id="PIRSR006769-2"/>
    </source>
</evidence>
<evidence type="ECO:0000256" key="9">
    <source>
        <dbReference type="ARBA" id="ARBA00022833"/>
    </source>
</evidence>
<name>A0A0D0K0H6_9PSED</name>
<evidence type="ECO:0000256" key="4">
    <source>
        <dbReference type="ARBA" id="ARBA00005259"/>
    </source>
</evidence>
<dbReference type="GO" id="GO:0050661">
    <property type="term" value="F:NADP binding"/>
    <property type="evidence" value="ECO:0007669"/>
    <property type="project" value="InterPro"/>
</dbReference>
<dbReference type="NCBIfam" id="TIGR00227">
    <property type="entry name" value="ribD_Cterm"/>
    <property type="match status" value="1"/>
</dbReference>
<feature type="binding site" evidence="15">
    <location>
        <position position="186"/>
    </location>
    <ligand>
        <name>substrate</name>
    </ligand>
</feature>
<dbReference type="Pfam" id="PF01872">
    <property type="entry name" value="RibD_C"/>
    <property type="match status" value="1"/>
</dbReference>
<dbReference type="InterPro" id="IPR004794">
    <property type="entry name" value="Eubact_RibD"/>
</dbReference>
<dbReference type="InterPro" id="IPR016192">
    <property type="entry name" value="APOBEC/CMP_deaminase_Zn-bd"/>
</dbReference>
<keyword evidence="6 13" id="KW-0686">Riboflavin biosynthesis</keyword>
<comment type="similarity">
    <text evidence="4 13">In the N-terminal section; belongs to the cytidine and deoxycytidylate deaminase family.</text>
</comment>
<keyword evidence="9 13" id="KW-0862">Zinc</keyword>
<dbReference type="NCBIfam" id="TIGR00326">
    <property type="entry name" value="eubact_ribD"/>
    <property type="match status" value="1"/>
</dbReference>
<reference evidence="18 19" key="1">
    <citation type="submission" date="2014-12" db="EMBL/GenBank/DDBJ databases">
        <title>16Stimator: statistical estimation of ribosomal gene copy numbers from draft genome assemblies.</title>
        <authorList>
            <person name="Perisin M.A."/>
            <person name="Vetter M."/>
            <person name="Gilbert J.A."/>
            <person name="Bergelson J."/>
        </authorList>
    </citation>
    <scope>NUCLEOTIDE SEQUENCE [LARGE SCALE GENOMIC DNA]</scope>
    <source>
        <strain evidence="18 19">MEJ086</strain>
    </source>
</reference>
<evidence type="ECO:0000256" key="5">
    <source>
        <dbReference type="ARBA" id="ARBA00007417"/>
    </source>
</evidence>
<evidence type="ECO:0000313" key="19">
    <source>
        <dbReference type="Proteomes" id="UP000032068"/>
    </source>
</evidence>
<dbReference type="Pfam" id="PF00383">
    <property type="entry name" value="dCMP_cyt_deam_1"/>
    <property type="match status" value="1"/>
</dbReference>
<sequence>MSTSDQAFMARALELARKGLYSTHPNPRVGCVIVRDGKIVGEGWHAKAGEPHAEVHALRQAGDKARGATAYVTLEPCSHHGRTPPCADALVEAGVARVVAAMQDPNPQVAGRGLLRLMNAGISVQSGVLESEARALNAGFVKRMEKGLPLVRVKLAMSLDGRTAMASGESQWITGPAARAAVQRLRARSSVVLTGADTLLADAARLTVRPDELGLGAELTALAQARPPLRVLIDGRLRVPLSAPFFQVGPALVATCAAATSRDRYLDDGHELLAMPGNNGHVDLRKLLQELAGRGANEVLVEAGPKLAGAFARLGLVDEYQLFVAPKFLGSSARPLLDLPLARMAEAKALKIVDMRAVGDDWRIIAVPDSGN</sequence>
<dbReference type="Proteomes" id="UP000032068">
    <property type="component" value="Unassembled WGS sequence"/>
</dbReference>
<proteinExistence type="inferred from homology"/>
<protein>
    <recommendedName>
        <fullName evidence="13">Riboflavin biosynthesis protein RibD</fullName>
    </recommendedName>
    <domain>
        <recommendedName>
            <fullName evidence="13">Diaminohydroxyphosphoribosylaminopyrimidine deaminase</fullName>
            <shortName evidence="13">DRAP deaminase</shortName>
            <ecNumber evidence="13">3.5.4.26</ecNumber>
        </recommendedName>
        <alternativeName>
            <fullName evidence="13">Riboflavin-specific deaminase</fullName>
        </alternativeName>
    </domain>
    <domain>
        <recommendedName>
            <fullName evidence="13">5-amino-6-(5-phosphoribosylamino)uracil reductase</fullName>
            <ecNumber evidence="13">1.1.1.193</ecNumber>
        </recommendedName>
        <alternativeName>
            <fullName evidence="13">HTP reductase</fullName>
        </alternativeName>
    </domain>
</protein>
<feature type="binding site" evidence="15">
    <location>
        <position position="156"/>
    </location>
    <ligand>
        <name>NADP(+)</name>
        <dbReference type="ChEBI" id="CHEBI:58349"/>
    </ligand>
</feature>
<feature type="binding site" evidence="15">
    <location>
        <position position="172"/>
    </location>
    <ligand>
        <name>NADP(+)</name>
        <dbReference type="ChEBI" id="CHEBI:58349"/>
    </ligand>
</feature>
<keyword evidence="7 13" id="KW-0479">Metal-binding</keyword>
<dbReference type="GO" id="GO:0008703">
    <property type="term" value="F:5-amino-6-(5-phosphoribosylamino)uracil reductase activity"/>
    <property type="evidence" value="ECO:0007669"/>
    <property type="project" value="UniProtKB-EC"/>
</dbReference>
<evidence type="ECO:0000256" key="8">
    <source>
        <dbReference type="ARBA" id="ARBA00022801"/>
    </source>
</evidence>
<feature type="binding site" evidence="15">
    <location>
        <position position="206"/>
    </location>
    <ligand>
        <name>substrate</name>
    </ligand>
</feature>
<dbReference type="SUPFAM" id="SSF53597">
    <property type="entry name" value="Dihydrofolate reductase-like"/>
    <property type="match status" value="1"/>
</dbReference>
<evidence type="ECO:0000256" key="13">
    <source>
        <dbReference type="PIRNR" id="PIRNR006769"/>
    </source>
</evidence>
<dbReference type="GO" id="GO:0008270">
    <property type="term" value="F:zinc ion binding"/>
    <property type="evidence" value="ECO:0007669"/>
    <property type="project" value="InterPro"/>
</dbReference>
<evidence type="ECO:0000256" key="6">
    <source>
        <dbReference type="ARBA" id="ARBA00022619"/>
    </source>
</evidence>
<keyword evidence="12" id="KW-0511">Multifunctional enzyme</keyword>
<evidence type="ECO:0000256" key="3">
    <source>
        <dbReference type="ARBA" id="ARBA00004910"/>
    </source>
</evidence>
<comment type="pathway">
    <text evidence="3 13">Cofactor biosynthesis; riboflavin biosynthesis; 5-amino-6-(D-ribitylamino)uracil from GTP: step 3/4.</text>
</comment>
<feature type="binding site" evidence="15">
    <location>
        <position position="202"/>
    </location>
    <ligand>
        <name>NADP(+)</name>
        <dbReference type="ChEBI" id="CHEBI:58349"/>
    </ligand>
</feature>
<dbReference type="PROSITE" id="PS51747">
    <property type="entry name" value="CYT_DCMP_DEAMINASES_2"/>
    <property type="match status" value="1"/>
</dbReference>
<accession>A0A0D0K0H6</accession>
<feature type="domain" description="CMP/dCMP-type deaminase" evidence="17">
    <location>
        <begin position="3"/>
        <end position="125"/>
    </location>
</feature>
<feature type="binding site" evidence="16">
    <location>
        <position position="52"/>
    </location>
    <ligand>
        <name>Zn(2+)</name>
        <dbReference type="ChEBI" id="CHEBI:29105"/>
        <note>catalytic</note>
    </ligand>
</feature>
<keyword evidence="8 13" id="KW-0378">Hydrolase</keyword>
<evidence type="ECO:0000256" key="11">
    <source>
        <dbReference type="ARBA" id="ARBA00023002"/>
    </source>
</evidence>
<evidence type="ECO:0000256" key="7">
    <source>
        <dbReference type="ARBA" id="ARBA00022723"/>
    </source>
</evidence>
<feature type="binding site" evidence="15">
    <location>
        <begin position="304"/>
        <end position="310"/>
    </location>
    <ligand>
        <name>NADP(+)</name>
        <dbReference type="ChEBI" id="CHEBI:58349"/>
    </ligand>
</feature>
<evidence type="ECO:0000256" key="10">
    <source>
        <dbReference type="ARBA" id="ARBA00022857"/>
    </source>
</evidence>
<comment type="cofactor">
    <cofactor evidence="13 16">
        <name>Zn(2+)</name>
        <dbReference type="ChEBI" id="CHEBI:29105"/>
    </cofactor>
    <text evidence="13 16">Binds 1 zinc ion.</text>
</comment>
<dbReference type="Gene3D" id="3.40.140.10">
    <property type="entry name" value="Cytidine Deaminase, domain 2"/>
    <property type="match status" value="1"/>
</dbReference>
<dbReference type="InterPro" id="IPR011549">
    <property type="entry name" value="RibD_C"/>
</dbReference>
<dbReference type="FunFam" id="3.40.140.10:FF:000025">
    <property type="entry name" value="Riboflavin biosynthesis protein RibD"/>
    <property type="match status" value="1"/>
</dbReference>
<dbReference type="PANTHER" id="PTHR38011:SF7">
    <property type="entry name" value="2,5-DIAMINO-6-RIBOSYLAMINO-4(3H)-PYRIMIDINONE 5'-PHOSPHATE REDUCTASE"/>
    <property type="match status" value="1"/>
</dbReference>
<dbReference type="EC" id="3.5.4.26" evidence="13"/>
<dbReference type="GO" id="GO:0009231">
    <property type="term" value="P:riboflavin biosynthetic process"/>
    <property type="evidence" value="ECO:0007669"/>
    <property type="project" value="UniProtKB-UniPathway"/>
</dbReference>
<dbReference type="AlphaFoldDB" id="A0A0D0K0H6"/>
<feature type="active site" description="Proton donor" evidence="14">
    <location>
        <position position="54"/>
    </location>
</feature>
<dbReference type="EMBL" id="JXQW01000021">
    <property type="protein sequence ID" value="KIQ01610.1"/>
    <property type="molecule type" value="Genomic_DNA"/>
</dbReference>
<comment type="similarity">
    <text evidence="5 13">In the C-terminal section; belongs to the HTP reductase family.</text>
</comment>
<comment type="catalytic activity">
    <reaction evidence="13">
        <text>5-amino-6-(5-phospho-D-ribitylamino)uracil + NADP(+) = 5-amino-6-(5-phospho-D-ribosylamino)uracil + NADPH + H(+)</text>
        <dbReference type="Rhea" id="RHEA:17845"/>
        <dbReference type="ChEBI" id="CHEBI:15378"/>
        <dbReference type="ChEBI" id="CHEBI:57783"/>
        <dbReference type="ChEBI" id="CHEBI:58349"/>
        <dbReference type="ChEBI" id="CHEBI:58421"/>
        <dbReference type="ChEBI" id="CHEBI:58453"/>
        <dbReference type="EC" id="1.1.1.193"/>
    </reaction>
</comment>
<dbReference type="GO" id="GO:0008835">
    <property type="term" value="F:diaminohydroxyphosphoribosylaminopyrimidine deaminase activity"/>
    <property type="evidence" value="ECO:0007669"/>
    <property type="project" value="UniProtKB-EC"/>
</dbReference>
<gene>
    <name evidence="18" type="ORF">RU08_08130</name>
</gene>
<dbReference type="EC" id="1.1.1.193" evidence="13"/>
<comment type="pathway">
    <text evidence="2 13">Cofactor biosynthesis; riboflavin biosynthesis; 5-amino-6-(D-ribitylamino)uracil from GTP: step 2/4.</text>
</comment>
<feature type="binding site" evidence="15">
    <location>
        <position position="198"/>
    </location>
    <ligand>
        <name>NADP(+)</name>
        <dbReference type="ChEBI" id="CHEBI:58349"/>
    </ligand>
</feature>
<dbReference type="InterPro" id="IPR002125">
    <property type="entry name" value="CMP_dCMP_dom"/>
</dbReference>
<dbReference type="InterPro" id="IPR016193">
    <property type="entry name" value="Cytidine_deaminase-like"/>
</dbReference>
<dbReference type="InterPro" id="IPR024072">
    <property type="entry name" value="DHFR-like_dom_sf"/>
</dbReference>
<feature type="binding site" evidence="16">
    <location>
        <position position="86"/>
    </location>
    <ligand>
        <name>Zn(2+)</name>
        <dbReference type="ChEBI" id="CHEBI:29105"/>
        <note>catalytic</note>
    </ligand>
</feature>
<comment type="function">
    <text evidence="1 13">Converts 2,5-diamino-6-(ribosylamino)-4(3h)-pyrimidinone 5'-phosphate into 5-amino-6-(ribosylamino)-2,4(1h,3h)-pyrimidinedione 5'-phosphate.</text>
</comment>
<dbReference type="RefSeq" id="WP_042553288.1">
    <property type="nucleotide sequence ID" value="NZ_JXQW01000021.1"/>
</dbReference>
<dbReference type="CDD" id="cd01284">
    <property type="entry name" value="Riboflavin_deaminase-reductase"/>
    <property type="match status" value="1"/>
</dbReference>
<organism evidence="18 19">
    <name type="scientific">Pseudomonas fulva</name>
    <dbReference type="NCBI Taxonomy" id="47880"/>
    <lineage>
        <taxon>Bacteria</taxon>
        <taxon>Pseudomonadati</taxon>
        <taxon>Pseudomonadota</taxon>
        <taxon>Gammaproteobacteria</taxon>
        <taxon>Pseudomonadales</taxon>
        <taxon>Pseudomonadaceae</taxon>
        <taxon>Pseudomonas</taxon>
    </lineage>
</organism>
<evidence type="ECO:0000256" key="2">
    <source>
        <dbReference type="ARBA" id="ARBA00004882"/>
    </source>
</evidence>
<dbReference type="OrthoDB" id="9800865at2"/>
<dbReference type="PANTHER" id="PTHR38011">
    <property type="entry name" value="DIHYDROFOLATE REDUCTASE FAMILY PROTEIN (AFU_ORTHOLOGUE AFUA_8G06820)"/>
    <property type="match status" value="1"/>
</dbReference>
<dbReference type="PIRSF" id="PIRSF006769">
    <property type="entry name" value="RibD"/>
    <property type="match status" value="1"/>
</dbReference>
<comment type="catalytic activity">
    <reaction evidence="13">
        <text>2,5-diamino-6-hydroxy-4-(5-phosphoribosylamino)-pyrimidine + H2O + H(+) = 5-amino-6-(5-phospho-D-ribosylamino)uracil + NH4(+)</text>
        <dbReference type="Rhea" id="RHEA:21868"/>
        <dbReference type="ChEBI" id="CHEBI:15377"/>
        <dbReference type="ChEBI" id="CHEBI:15378"/>
        <dbReference type="ChEBI" id="CHEBI:28938"/>
        <dbReference type="ChEBI" id="CHEBI:58453"/>
        <dbReference type="ChEBI" id="CHEBI:58614"/>
        <dbReference type="EC" id="3.5.4.26"/>
    </reaction>
</comment>
<evidence type="ECO:0000313" key="18">
    <source>
        <dbReference type="EMBL" id="KIQ01610.1"/>
    </source>
</evidence>
<evidence type="ECO:0000256" key="12">
    <source>
        <dbReference type="ARBA" id="ARBA00023268"/>
    </source>
</evidence>
<feature type="binding site" evidence="15">
    <location>
        <position position="302"/>
    </location>
    <ligand>
        <name>substrate</name>
    </ligand>
</feature>
<evidence type="ECO:0000256" key="16">
    <source>
        <dbReference type="PIRSR" id="PIRSR006769-3"/>
    </source>
</evidence>
<keyword evidence="11 13" id="KW-0560">Oxidoreductase</keyword>
<dbReference type="SUPFAM" id="SSF53927">
    <property type="entry name" value="Cytidine deaminase-like"/>
    <property type="match status" value="1"/>
</dbReference>
<dbReference type="InterPro" id="IPR050765">
    <property type="entry name" value="Riboflavin_Biosynth_HTPR"/>
</dbReference>
<feature type="binding site" evidence="16">
    <location>
        <position position="77"/>
    </location>
    <ligand>
        <name>Zn(2+)</name>
        <dbReference type="ChEBI" id="CHEBI:29105"/>
        <note>catalytic</note>
    </ligand>
</feature>
<dbReference type="UniPathway" id="UPA00275">
    <property type="reaction ID" value="UER00401"/>
</dbReference>
<dbReference type="PROSITE" id="PS00903">
    <property type="entry name" value="CYT_DCMP_DEAMINASES_1"/>
    <property type="match status" value="1"/>
</dbReference>
<dbReference type="InterPro" id="IPR002734">
    <property type="entry name" value="RibDG_C"/>
</dbReference>
<evidence type="ECO:0000256" key="14">
    <source>
        <dbReference type="PIRSR" id="PIRSR006769-1"/>
    </source>
</evidence>
<evidence type="ECO:0000256" key="1">
    <source>
        <dbReference type="ARBA" id="ARBA00002151"/>
    </source>
</evidence>
<comment type="caution">
    <text evidence="18">The sequence shown here is derived from an EMBL/GenBank/DDBJ whole genome shotgun (WGS) entry which is preliminary data.</text>
</comment>
<evidence type="ECO:0000259" key="17">
    <source>
        <dbReference type="PROSITE" id="PS51747"/>
    </source>
</evidence>
<keyword evidence="10 13" id="KW-0521">NADP</keyword>
<feature type="binding site" evidence="15">
    <location>
        <position position="209"/>
    </location>
    <ligand>
        <name>substrate</name>
    </ligand>
</feature>
<feature type="binding site" evidence="15">
    <location>
        <position position="170"/>
    </location>
    <ligand>
        <name>substrate</name>
    </ligand>
</feature>